<feature type="region of interest" description="Disordered" evidence="16">
    <location>
        <begin position="469"/>
        <end position="499"/>
    </location>
</feature>
<evidence type="ECO:0000256" key="15">
    <source>
        <dbReference type="PROSITE-ProRule" id="PRU00175"/>
    </source>
</evidence>
<keyword evidence="20" id="KW-1185">Reference proteome</keyword>
<gene>
    <name evidence="19" type="ORF">CICLE_v10010271mg</name>
</gene>
<dbReference type="SUPFAM" id="SSF57850">
    <property type="entry name" value="RING/U-box"/>
    <property type="match status" value="1"/>
</dbReference>
<dbReference type="InterPro" id="IPR013083">
    <property type="entry name" value="Znf_RING/FYVE/PHD"/>
</dbReference>
<dbReference type="Pfam" id="PF13639">
    <property type="entry name" value="zf-RING_2"/>
    <property type="match status" value="1"/>
</dbReference>
<evidence type="ECO:0000256" key="12">
    <source>
        <dbReference type="ARBA" id="ARBA00022989"/>
    </source>
</evidence>
<reference evidence="19 20" key="1">
    <citation type="submission" date="2013-10" db="EMBL/GenBank/DDBJ databases">
        <authorList>
            <consortium name="International Citrus Genome Consortium"/>
            <person name="Jenkins J."/>
            <person name="Schmutz J."/>
            <person name="Prochnik S."/>
            <person name="Rokhsar D."/>
            <person name="Gmitter F."/>
            <person name="Ollitrault P."/>
            <person name="Machado M."/>
            <person name="Talon M."/>
            <person name="Wincker P."/>
            <person name="Jaillon O."/>
            <person name="Morgante M."/>
        </authorList>
    </citation>
    <scope>NUCLEOTIDE SEQUENCE</scope>
    <source>
        <strain evidence="20">cv. Clemenules</strain>
    </source>
</reference>
<dbReference type="OMA" id="RWSDVQA"/>
<proteinExistence type="inferred from homology"/>
<keyword evidence="6 17" id="KW-0812">Transmembrane</keyword>
<name>V4UJV7_CITCL</name>
<dbReference type="EC" id="2.3.2.27" evidence="4"/>
<evidence type="ECO:0000256" key="14">
    <source>
        <dbReference type="ARBA" id="ARBA00024209"/>
    </source>
</evidence>
<keyword evidence="8" id="KW-0732">Signal</keyword>
<feature type="compositionally biased region" description="Polar residues" evidence="16">
    <location>
        <begin position="469"/>
        <end position="486"/>
    </location>
</feature>
<dbReference type="FunFam" id="3.30.40.10:FF:000285">
    <property type="entry name" value="RING-H2 finger protein ATL43"/>
    <property type="match status" value="1"/>
</dbReference>
<dbReference type="GO" id="GO:0016020">
    <property type="term" value="C:membrane"/>
    <property type="evidence" value="ECO:0007669"/>
    <property type="project" value="UniProtKB-SubCell"/>
</dbReference>
<dbReference type="PANTHER" id="PTHR46539:SF2">
    <property type="entry name" value="RING-H2 FINGER PROTEIN ATL43"/>
    <property type="match status" value="1"/>
</dbReference>
<dbReference type="eggNOG" id="KOG0800">
    <property type="taxonomic scope" value="Eukaryota"/>
</dbReference>
<evidence type="ECO:0000256" key="7">
    <source>
        <dbReference type="ARBA" id="ARBA00022723"/>
    </source>
</evidence>
<evidence type="ECO:0000256" key="10">
    <source>
        <dbReference type="ARBA" id="ARBA00022786"/>
    </source>
</evidence>
<keyword evidence="9 15" id="KW-0863">Zinc-finger</keyword>
<dbReference type="Proteomes" id="UP000030687">
    <property type="component" value="Unassembled WGS sequence"/>
</dbReference>
<evidence type="ECO:0000256" key="2">
    <source>
        <dbReference type="ARBA" id="ARBA00004167"/>
    </source>
</evidence>
<dbReference type="Gene3D" id="3.30.40.10">
    <property type="entry name" value="Zinc/RING finger domain, C3HC4 (zinc finger)"/>
    <property type="match status" value="1"/>
</dbReference>
<feature type="transmembrane region" description="Helical" evidence="17">
    <location>
        <begin position="89"/>
        <end position="106"/>
    </location>
</feature>
<dbReference type="PANTHER" id="PTHR46539">
    <property type="entry name" value="E3 UBIQUITIN-PROTEIN LIGASE ATL42"/>
    <property type="match status" value="1"/>
</dbReference>
<dbReference type="GO" id="GO:0008270">
    <property type="term" value="F:zinc ion binding"/>
    <property type="evidence" value="ECO:0007669"/>
    <property type="project" value="UniProtKB-KW"/>
</dbReference>
<keyword evidence="5" id="KW-0808">Transferase</keyword>
<comment type="subcellular location">
    <subcellularLocation>
        <location evidence="2">Membrane</location>
        <topology evidence="2">Single-pass membrane protein</topology>
    </subcellularLocation>
</comment>
<keyword evidence="12 17" id="KW-1133">Transmembrane helix</keyword>
<dbReference type="InterPro" id="IPR001841">
    <property type="entry name" value="Znf_RING"/>
</dbReference>
<comment type="similarity">
    <text evidence="14">Belongs to the RING-type zinc finger family. ATL subfamily.</text>
</comment>
<keyword evidence="10" id="KW-0833">Ubl conjugation pathway</keyword>
<evidence type="ECO:0000256" key="4">
    <source>
        <dbReference type="ARBA" id="ARBA00012483"/>
    </source>
</evidence>
<evidence type="ECO:0000256" key="13">
    <source>
        <dbReference type="ARBA" id="ARBA00023136"/>
    </source>
</evidence>
<dbReference type="SMART" id="SM00184">
    <property type="entry name" value="RING"/>
    <property type="match status" value="1"/>
</dbReference>
<comment type="catalytic activity">
    <reaction evidence="1">
        <text>S-ubiquitinyl-[E2 ubiquitin-conjugating enzyme]-L-cysteine + [acceptor protein]-L-lysine = [E2 ubiquitin-conjugating enzyme]-L-cysteine + N(6)-ubiquitinyl-[acceptor protein]-L-lysine.</text>
        <dbReference type="EC" id="2.3.2.27"/>
    </reaction>
</comment>
<dbReference type="GO" id="GO:0061630">
    <property type="term" value="F:ubiquitin protein ligase activity"/>
    <property type="evidence" value="ECO:0007669"/>
    <property type="project" value="UniProtKB-EC"/>
</dbReference>
<sequence>MAKICTMQEPSNVDLLAEKRAVGPKLELRVWFSAVIPNTNHVFGSSFIRNPISQNLSKNFSFSSKKEREKKKKRTPAADMGVFEPPSQISVWVSFLIVILITPSLADNHDSRTTNNNSLCPPPFIQDKANANANKNFSPFKPSMAVVVGVLTTMFSMTFLLLLYAKHCKRGNSVVGYGTSHSALINPSSTNRKNSGIDRTVIESLPIFRFGALRGHKDGLECAVCLTRFEPTEVLRLLPKCKHAFHVECVDTWLDSHSTCPLCRYRVDPEDILLSFEKNIDSAESEAAPPEPNPNHPEFRRVSGRHSSAGEFGSCSQNPTSSRRSLDGAFSKKREQAESVAVGCFDRPRKDGLLLTDGLTADRKSSERRFEHRIIISAGAGAGGGFSRRWSDVQPSDLLYLRSEMLLSDSRRFASGSSRPSVKRQQQMLVPLALQHRTSSSTGIDGGGSANGSGVINSRSVSEITGLSRFSNSGESYSSRITMSNRNNHRQRHAGLVSR</sequence>
<evidence type="ECO:0000259" key="18">
    <source>
        <dbReference type="PROSITE" id="PS50089"/>
    </source>
</evidence>
<evidence type="ECO:0000256" key="11">
    <source>
        <dbReference type="ARBA" id="ARBA00022833"/>
    </source>
</evidence>
<evidence type="ECO:0000256" key="3">
    <source>
        <dbReference type="ARBA" id="ARBA00004906"/>
    </source>
</evidence>
<evidence type="ECO:0000256" key="8">
    <source>
        <dbReference type="ARBA" id="ARBA00022729"/>
    </source>
</evidence>
<evidence type="ECO:0000256" key="6">
    <source>
        <dbReference type="ARBA" id="ARBA00022692"/>
    </source>
</evidence>
<dbReference type="EMBL" id="KI535697">
    <property type="protein sequence ID" value="ESR66447.1"/>
    <property type="molecule type" value="Genomic_DNA"/>
</dbReference>
<dbReference type="Gramene" id="ESR66447">
    <property type="protein sequence ID" value="ESR66447"/>
    <property type="gene ID" value="CICLE_v10010271mg"/>
</dbReference>
<feature type="transmembrane region" description="Helical" evidence="17">
    <location>
        <begin position="144"/>
        <end position="164"/>
    </location>
</feature>
<feature type="region of interest" description="Disordered" evidence="16">
    <location>
        <begin position="437"/>
        <end position="456"/>
    </location>
</feature>
<comment type="pathway">
    <text evidence="3">Protein modification; protein ubiquitination.</text>
</comment>
<evidence type="ECO:0000313" key="20">
    <source>
        <dbReference type="Proteomes" id="UP000030687"/>
    </source>
</evidence>
<keyword evidence="13 17" id="KW-0472">Membrane</keyword>
<dbReference type="CDD" id="cd16461">
    <property type="entry name" value="RING-H2_EL5-like"/>
    <property type="match status" value="1"/>
</dbReference>
<feature type="non-terminal residue" evidence="19">
    <location>
        <position position="499"/>
    </location>
</feature>
<evidence type="ECO:0000313" key="19">
    <source>
        <dbReference type="EMBL" id="ESR66447.1"/>
    </source>
</evidence>
<evidence type="ECO:0000256" key="17">
    <source>
        <dbReference type="SAM" id="Phobius"/>
    </source>
</evidence>
<dbReference type="PROSITE" id="PS50089">
    <property type="entry name" value="ZF_RING_2"/>
    <property type="match status" value="1"/>
</dbReference>
<evidence type="ECO:0000256" key="9">
    <source>
        <dbReference type="ARBA" id="ARBA00022771"/>
    </source>
</evidence>
<keyword evidence="11" id="KW-0862">Zinc</keyword>
<dbReference type="InParanoid" id="V4UJV7"/>
<dbReference type="FunCoup" id="V4UJV7">
    <property type="interactions" value="11"/>
</dbReference>
<dbReference type="KEGG" id="cic:CICLE_v10010271mg"/>
<feature type="compositionally biased region" description="Polar residues" evidence="16">
    <location>
        <begin position="314"/>
        <end position="323"/>
    </location>
</feature>
<dbReference type="AlphaFoldDB" id="V4UJV7"/>
<organism evidence="19 20">
    <name type="scientific">Citrus clementina</name>
    <name type="common">Clementine</name>
    <name type="synonym">Citrus deliciosa x Citrus sinensis</name>
    <dbReference type="NCBI Taxonomy" id="85681"/>
    <lineage>
        <taxon>Eukaryota</taxon>
        <taxon>Viridiplantae</taxon>
        <taxon>Streptophyta</taxon>
        <taxon>Embryophyta</taxon>
        <taxon>Tracheophyta</taxon>
        <taxon>Spermatophyta</taxon>
        <taxon>Magnoliopsida</taxon>
        <taxon>eudicotyledons</taxon>
        <taxon>Gunneridae</taxon>
        <taxon>Pentapetalae</taxon>
        <taxon>rosids</taxon>
        <taxon>malvids</taxon>
        <taxon>Sapindales</taxon>
        <taxon>Rutaceae</taxon>
        <taxon>Aurantioideae</taxon>
        <taxon>Citrus</taxon>
    </lineage>
</organism>
<keyword evidence="7" id="KW-0479">Metal-binding</keyword>
<feature type="domain" description="RING-type" evidence="18">
    <location>
        <begin position="222"/>
        <end position="264"/>
    </location>
</feature>
<accession>V4UJV7</accession>
<protein>
    <recommendedName>
        <fullName evidence="4">RING-type E3 ubiquitin transferase</fullName>
        <ecNumber evidence="4">2.3.2.27</ecNumber>
    </recommendedName>
</protein>
<evidence type="ECO:0000256" key="1">
    <source>
        <dbReference type="ARBA" id="ARBA00000900"/>
    </source>
</evidence>
<evidence type="ECO:0000256" key="16">
    <source>
        <dbReference type="SAM" id="MobiDB-lite"/>
    </source>
</evidence>
<feature type="region of interest" description="Disordered" evidence="16">
    <location>
        <begin position="282"/>
        <end position="332"/>
    </location>
</feature>
<evidence type="ECO:0000256" key="5">
    <source>
        <dbReference type="ARBA" id="ARBA00022679"/>
    </source>
</evidence>